<dbReference type="PANTHER" id="PTHR34094:SF1">
    <property type="entry name" value="PROTEIN FAM185A"/>
    <property type="match status" value="1"/>
</dbReference>
<gene>
    <name evidence="3" type="ORF">SAMN05660236_4072</name>
</gene>
<dbReference type="InterPro" id="IPR025164">
    <property type="entry name" value="Toastrack_DUF4097"/>
</dbReference>
<evidence type="ECO:0000256" key="1">
    <source>
        <dbReference type="SAM" id="SignalP"/>
    </source>
</evidence>
<evidence type="ECO:0000259" key="2">
    <source>
        <dbReference type="Pfam" id="PF13349"/>
    </source>
</evidence>
<dbReference type="RefSeq" id="WP_079688635.1">
    <property type="nucleotide sequence ID" value="NZ_FUZU01000003.1"/>
</dbReference>
<dbReference type="Gene3D" id="2.60.450.20">
    <property type="match status" value="1"/>
</dbReference>
<dbReference type="Pfam" id="PF13349">
    <property type="entry name" value="DUF4097"/>
    <property type="match status" value="1"/>
</dbReference>
<dbReference type="Proteomes" id="UP000190961">
    <property type="component" value="Unassembled WGS sequence"/>
</dbReference>
<dbReference type="InterPro" id="IPR047002">
    <property type="entry name" value="Tcp10_C_sf"/>
</dbReference>
<feature type="signal peptide" evidence="1">
    <location>
        <begin position="1"/>
        <end position="20"/>
    </location>
</feature>
<dbReference type="PANTHER" id="PTHR34094">
    <property type="match status" value="1"/>
</dbReference>
<evidence type="ECO:0000313" key="3">
    <source>
        <dbReference type="EMBL" id="SKC82025.1"/>
    </source>
</evidence>
<dbReference type="OrthoDB" id="1523429at2"/>
<proteinExistence type="predicted"/>
<organism evidence="3 4">
    <name type="scientific">Ohtaekwangia koreensis</name>
    <dbReference type="NCBI Taxonomy" id="688867"/>
    <lineage>
        <taxon>Bacteria</taxon>
        <taxon>Pseudomonadati</taxon>
        <taxon>Bacteroidota</taxon>
        <taxon>Cytophagia</taxon>
        <taxon>Cytophagales</taxon>
        <taxon>Fulvivirgaceae</taxon>
        <taxon>Ohtaekwangia</taxon>
    </lineage>
</organism>
<dbReference type="EMBL" id="FUZU01000003">
    <property type="protein sequence ID" value="SKC82025.1"/>
    <property type="molecule type" value="Genomic_DNA"/>
</dbReference>
<keyword evidence="1" id="KW-0732">Signal</keyword>
<name>A0A1T5M1Q6_9BACT</name>
<keyword evidence="4" id="KW-1185">Reference proteome</keyword>
<dbReference type="AlphaFoldDB" id="A0A1T5M1Q6"/>
<accession>A0A1T5M1Q6</accession>
<protein>
    <submittedName>
        <fullName evidence="3">Putative adhesin</fullName>
    </submittedName>
</protein>
<evidence type="ECO:0000313" key="4">
    <source>
        <dbReference type="Proteomes" id="UP000190961"/>
    </source>
</evidence>
<feature type="chain" id="PRO_5012549815" evidence="1">
    <location>
        <begin position="21"/>
        <end position="321"/>
    </location>
</feature>
<reference evidence="3 4" key="1">
    <citation type="submission" date="2017-02" db="EMBL/GenBank/DDBJ databases">
        <authorList>
            <person name="Peterson S.W."/>
        </authorList>
    </citation>
    <scope>NUCLEOTIDE SEQUENCE [LARGE SCALE GENOMIC DNA]</scope>
    <source>
        <strain evidence="3 4">DSM 25262</strain>
    </source>
</reference>
<dbReference type="STRING" id="688867.SAMN05660236_4072"/>
<sequence length="321" mass="34257">MKTLTLFLMCCVLSVSTVWSQTPEYSFKENYDLAGQAQLKISSADGNIDVVAGNGKTAEVLYIVRKHNKLLKIDRKELEKELTVTVVHTGNSLEIAIKYPKEFSFNSKDRMRVDFVISVPKETSCDLHTSDGNISLAGLTSNQQCKTSDGNLNITAVMGNVVGKTSDGNIEAREITGTVDVRTSDGNIVLENIQGDAQSVTSDGNIALTKVNGDISVSTSDGDISFRELSGSLKASSSDGNIRGSIVGLKKSLIVRTSDGNIDVTIPNKLGLDLDIKGESLNVPLANFSGTSDEKFIHGKMNGGGIVVNLSSEGNVSLAYQ</sequence>
<feature type="domain" description="DUF4097" evidence="2">
    <location>
        <begin position="39"/>
        <end position="225"/>
    </location>
</feature>